<dbReference type="InterPro" id="IPR009003">
    <property type="entry name" value="Peptidase_S1_PA"/>
</dbReference>
<evidence type="ECO:0000313" key="8">
    <source>
        <dbReference type="Proteomes" id="UP000008237"/>
    </source>
</evidence>
<dbReference type="GO" id="GO:0004252">
    <property type="term" value="F:serine-type endopeptidase activity"/>
    <property type="evidence" value="ECO:0007669"/>
    <property type="project" value="InterPro"/>
</dbReference>
<dbReference type="InterPro" id="IPR050430">
    <property type="entry name" value="Peptidase_S1"/>
</dbReference>
<organism evidence="8">
    <name type="scientific">Harpegnathos saltator</name>
    <name type="common">Jerdon's jumping ant</name>
    <dbReference type="NCBI Taxonomy" id="610380"/>
    <lineage>
        <taxon>Eukaryota</taxon>
        <taxon>Metazoa</taxon>
        <taxon>Ecdysozoa</taxon>
        <taxon>Arthropoda</taxon>
        <taxon>Hexapoda</taxon>
        <taxon>Insecta</taxon>
        <taxon>Pterygota</taxon>
        <taxon>Neoptera</taxon>
        <taxon>Endopterygota</taxon>
        <taxon>Hymenoptera</taxon>
        <taxon>Apocrita</taxon>
        <taxon>Aculeata</taxon>
        <taxon>Formicoidea</taxon>
        <taxon>Formicidae</taxon>
        <taxon>Ponerinae</taxon>
        <taxon>Ponerini</taxon>
        <taxon>Harpegnathos</taxon>
    </lineage>
</organism>
<evidence type="ECO:0000256" key="1">
    <source>
        <dbReference type="ARBA" id="ARBA00004239"/>
    </source>
</evidence>
<dbReference type="FunFam" id="2.40.10.10:FF:000036">
    <property type="entry name" value="Trypsin beta"/>
    <property type="match status" value="1"/>
</dbReference>
<dbReference type="InterPro" id="IPR043504">
    <property type="entry name" value="Peptidase_S1_PA_chymotrypsin"/>
</dbReference>
<proteinExistence type="predicted"/>
<keyword evidence="2" id="KW-0645">Protease</keyword>
<evidence type="ECO:0000313" key="7">
    <source>
        <dbReference type="EMBL" id="EFN79001.1"/>
    </source>
</evidence>
<accession>E2BZ95</accession>
<protein>
    <submittedName>
        <fullName evidence="7">Trypsin-7</fullName>
    </submittedName>
</protein>
<dbReference type="Proteomes" id="UP000008237">
    <property type="component" value="Unassembled WGS sequence"/>
</dbReference>
<keyword evidence="3" id="KW-0378">Hydrolase</keyword>
<name>E2BZ95_HARSA</name>
<reference evidence="7 8" key="1">
    <citation type="journal article" date="2010" name="Science">
        <title>Genomic comparison of the ants Camponotus floridanus and Harpegnathos saltator.</title>
        <authorList>
            <person name="Bonasio R."/>
            <person name="Zhang G."/>
            <person name="Ye C."/>
            <person name="Mutti N.S."/>
            <person name="Fang X."/>
            <person name="Qin N."/>
            <person name="Donahue G."/>
            <person name="Yang P."/>
            <person name="Li Q."/>
            <person name="Li C."/>
            <person name="Zhang P."/>
            <person name="Huang Z."/>
            <person name="Berger S.L."/>
            <person name="Reinberg D."/>
            <person name="Wang J."/>
            <person name="Liebig J."/>
        </authorList>
    </citation>
    <scope>NUCLEOTIDE SEQUENCE [LARGE SCALE GENOMIC DNA]</scope>
    <source>
        <strain evidence="7 8">R22 G/1</strain>
    </source>
</reference>
<dbReference type="OrthoDB" id="8440449at2759"/>
<keyword evidence="5" id="KW-1015">Disulfide bond</keyword>
<evidence type="ECO:0000256" key="2">
    <source>
        <dbReference type="ARBA" id="ARBA00022670"/>
    </source>
</evidence>
<comment type="subcellular location">
    <subcellularLocation>
        <location evidence="1">Secreted</location>
        <location evidence="1">Extracellular space</location>
    </subcellularLocation>
</comment>
<dbReference type="InterPro" id="IPR033116">
    <property type="entry name" value="TRYPSIN_SER"/>
</dbReference>
<feature type="domain" description="Peptidase S1" evidence="6">
    <location>
        <begin position="1"/>
        <end position="140"/>
    </location>
</feature>
<dbReference type="PROSITE" id="PS00135">
    <property type="entry name" value="TRYPSIN_SER"/>
    <property type="match status" value="1"/>
</dbReference>
<keyword evidence="8" id="KW-1185">Reference proteome</keyword>
<dbReference type="EMBL" id="GL451577">
    <property type="protein sequence ID" value="EFN79001.1"/>
    <property type="molecule type" value="Genomic_DNA"/>
</dbReference>
<dbReference type="GO" id="GO:0006508">
    <property type="term" value="P:proteolysis"/>
    <property type="evidence" value="ECO:0007669"/>
    <property type="project" value="UniProtKB-KW"/>
</dbReference>
<evidence type="ECO:0000256" key="3">
    <source>
        <dbReference type="ARBA" id="ARBA00022801"/>
    </source>
</evidence>
<keyword evidence="4" id="KW-0720">Serine protease</keyword>
<dbReference type="GO" id="GO:0005576">
    <property type="term" value="C:extracellular region"/>
    <property type="evidence" value="ECO:0007669"/>
    <property type="project" value="UniProtKB-SubCell"/>
</dbReference>
<evidence type="ECO:0000256" key="5">
    <source>
        <dbReference type="ARBA" id="ARBA00023157"/>
    </source>
</evidence>
<dbReference type="OMA" id="ICANDPL"/>
<dbReference type="PROSITE" id="PS50240">
    <property type="entry name" value="TRYPSIN_DOM"/>
    <property type="match status" value="1"/>
</dbReference>
<evidence type="ECO:0000259" key="6">
    <source>
        <dbReference type="PROSITE" id="PS50240"/>
    </source>
</evidence>
<gene>
    <name evidence="7" type="ORF">EAI_12154</name>
</gene>
<dbReference type="Pfam" id="PF00089">
    <property type="entry name" value="Trypsin"/>
    <property type="match status" value="1"/>
</dbReference>
<dbReference type="CDD" id="cd00190">
    <property type="entry name" value="Tryp_SPc"/>
    <property type="match status" value="1"/>
</dbReference>
<dbReference type="InterPro" id="IPR001254">
    <property type="entry name" value="Trypsin_dom"/>
</dbReference>
<sequence length="140" mass="15568">MHFQVQTPFVFSFLVHPVILPRQDEIVKAGATAVVSGYGRLQHNGKKTKQLHIVSIKIADQAHCKAMYKERSRIIYNTQICANDPTVEKGSCKGDSGGPLMVDGKLVGLVSWSAHCSDTKYPAVYTRVPSYINWISKHII</sequence>
<dbReference type="PANTHER" id="PTHR24276">
    <property type="entry name" value="POLYSERASE-RELATED"/>
    <property type="match status" value="1"/>
</dbReference>
<dbReference type="SUPFAM" id="SSF50494">
    <property type="entry name" value="Trypsin-like serine proteases"/>
    <property type="match status" value="1"/>
</dbReference>
<evidence type="ECO:0000256" key="4">
    <source>
        <dbReference type="ARBA" id="ARBA00022825"/>
    </source>
</evidence>
<dbReference type="AlphaFoldDB" id="E2BZ95"/>
<dbReference type="SMART" id="SM00020">
    <property type="entry name" value="Tryp_SPc"/>
    <property type="match status" value="1"/>
</dbReference>
<dbReference type="InParanoid" id="E2BZ95"/>
<dbReference type="PANTHER" id="PTHR24276:SF98">
    <property type="entry name" value="FI18310P1-RELATED"/>
    <property type="match status" value="1"/>
</dbReference>
<dbReference type="STRING" id="610380.E2BZ95"/>
<dbReference type="Gene3D" id="2.40.10.10">
    <property type="entry name" value="Trypsin-like serine proteases"/>
    <property type="match status" value="2"/>
</dbReference>